<dbReference type="InterPro" id="IPR018393">
    <property type="entry name" value="NADHpl_OxRdtase_5_subgr"/>
</dbReference>
<proteinExistence type="predicted"/>
<accession>A0ABW5TPY8</accession>
<evidence type="ECO:0000256" key="5">
    <source>
        <dbReference type="RuleBase" id="RU000320"/>
    </source>
</evidence>
<feature type="transmembrane region" description="Helical" evidence="6">
    <location>
        <begin position="321"/>
        <end position="339"/>
    </location>
</feature>
<comment type="caution">
    <text evidence="9">The sequence shown here is derived from an EMBL/GenBank/DDBJ whole genome shotgun (WGS) entry which is preliminary data.</text>
</comment>
<sequence>MEGLFTNYQLLCFALIAITAPLLAFIFSLIFKRWAAFLGILSISVSLISSIILFLSLWQKPLLQFTFSWIELGNYNINLGILLNDLSLIMLVLVSFIALLVHIYSVEYIRKEALKFRYFAYLSLFCFAMLSVVIADSLFLLYAFWELVGFASYLLIGFWFTKEKAVQANKKAFIMNRIGDVGFLIGLMILLSQFHTLDINTLFGSNGLIQSSFVKGDLWVSPFGTMPSYWLSIAGFCFLAGAVAKSAQFPLHTWLPDAMQGPTAVSSLIHAATMVAAGVFLLLRVAPLFNDLVLVSMASIGLFTAFMAATIAITQTDIKKVLAFSTISQLGFMVLAVGVQANSAAIFHLVTHAFFKCLLFLAAGMVIHQLHHIKEKYQANFDEQDMSSMGGLFKLMPLTAIVFLAAAIALSGLPFTSGYLSKDAILLSVFDWASHRGGIYLLFPVVISITSWLTVFYIFRVVFKTFFGEINLLKILAIKAEDLKIYDPNNWMKIPVLILAIFCFAFFFALNPFSLESSWLYNAFNTTAHHSHGLINVLIPIYINVLSVILIIAAYFIYVKQKIVFTHQNTWYYKFSYNQWYFNTLYDDLLMQIVLYKAKALFWFDKNIIDGALHLMTNIVLVLSKITDWVDRNIVDGLVNGTADLVSRIGIWLRAMHSGKLQHYFIWMLLMFLSFMVYKIII</sequence>
<dbReference type="InterPro" id="IPR003945">
    <property type="entry name" value="NU5C-like"/>
</dbReference>
<dbReference type="EMBL" id="JBHULV010000008">
    <property type="protein sequence ID" value="MFD2730823.1"/>
    <property type="molecule type" value="Genomic_DNA"/>
</dbReference>
<evidence type="ECO:0000256" key="6">
    <source>
        <dbReference type="SAM" id="Phobius"/>
    </source>
</evidence>
<dbReference type="RefSeq" id="WP_379041253.1">
    <property type="nucleotide sequence ID" value="NZ_JBHSKW010000009.1"/>
</dbReference>
<dbReference type="Proteomes" id="UP001597546">
    <property type="component" value="Unassembled WGS sequence"/>
</dbReference>
<dbReference type="PANTHER" id="PTHR42829">
    <property type="entry name" value="NADH-UBIQUINONE OXIDOREDUCTASE CHAIN 5"/>
    <property type="match status" value="1"/>
</dbReference>
<keyword evidence="2 5" id="KW-0812">Transmembrane</keyword>
<keyword evidence="10" id="KW-1185">Reference proteome</keyword>
<protein>
    <submittedName>
        <fullName evidence="9">NADH-quinone oxidoreductase subunit L</fullName>
    </submittedName>
</protein>
<evidence type="ECO:0000256" key="3">
    <source>
        <dbReference type="ARBA" id="ARBA00022989"/>
    </source>
</evidence>
<feature type="transmembrane region" description="Helical" evidence="6">
    <location>
        <begin position="118"/>
        <end position="135"/>
    </location>
</feature>
<dbReference type="NCBIfam" id="TIGR01974">
    <property type="entry name" value="NDH_I_L"/>
    <property type="match status" value="1"/>
</dbReference>
<evidence type="ECO:0000256" key="2">
    <source>
        <dbReference type="ARBA" id="ARBA00022692"/>
    </source>
</evidence>
<evidence type="ECO:0000259" key="7">
    <source>
        <dbReference type="Pfam" id="PF00361"/>
    </source>
</evidence>
<evidence type="ECO:0000259" key="8">
    <source>
        <dbReference type="Pfam" id="PF00662"/>
    </source>
</evidence>
<feature type="transmembrane region" description="Helical" evidence="6">
    <location>
        <begin position="292"/>
        <end position="314"/>
    </location>
</feature>
<keyword evidence="3 6" id="KW-1133">Transmembrane helix</keyword>
<evidence type="ECO:0000313" key="9">
    <source>
        <dbReference type="EMBL" id="MFD2730823.1"/>
    </source>
</evidence>
<feature type="transmembrane region" description="Helical" evidence="6">
    <location>
        <begin position="265"/>
        <end position="286"/>
    </location>
</feature>
<feature type="transmembrane region" description="Helical" evidence="6">
    <location>
        <begin position="533"/>
        <end position="558"/>
    </location>
</feature>
<dbReference type="Pfam" id="PF00662">
    <property type="entry name" value="Proton_antipo_N"/>
    <property type="match status" value="1"/>
</dbReference>
<feature type="transmembrane region" description="Helical" evidence="6">
    <location>
        <begin position="345"/>
        <end position="367"/>
    </location>
</feature>
<dbReference type="PRINTS" id="PR01435">
    <property type="entry name" value="NPOXDRDTASE5"/>
</dbReference>
<evidence type="ECO:0000256" key="1">
    <source>
        <dbReference type="ARBA" id="ARBA00004127"/>
    </source>
</evidence>
<feature type="transmembrane region" description="Helical" evidence="6">
    <location>
        <begin position="34"/>
        <end position="58"/>
    </location>
</feature>
<evidence type="ECO:0000313" key="10">
    <source>
        <dbReference type="Proteomes" id="UP001597546"/>
    </source>
</evidence>
<organism evidence="9 10">
    <name type="scientific">Pedobacter alpinus</name>
    <dbReference type="NCBI Taxonomy" id="1590643"/>
    <lineage>
        <taxon>Bacteria</taxon>
        <taxon>Pseudomonadati</taxon>
        <taxon>Bacteroidota</taxon>
        <taxon>Sphingobacteriia</taxon>
        <taxon>Sphingobacteriales</taxon>
        <taxon>Sphingobacteriaceae</taxon>
        <taxon>Pedobacter</taxon>
    </lineage>
</organism>
<feature type="transmembrane region" description="Helical" evidence="6">
    <location>
        <begin position="664"/>
        <end position="681"/>
    </location>
</feature>
<dbReference type="Gene3D" id="1.20.5.2700">
    <property type="match status" value="2"/>
</dbReference>
<dbReference type="PANTHER" id="PTHR42829:SF2">
    <property type="entry name" value="NADH-UBIQUINONE OXIDOREDUCTASE CHAIN 5"/>
    <property type="match status" value="1"/>
</dbReference>
<dbReference type="PRINTS" id="PR01434">
    <property type="entry name" value="NADHDHGNASE5"/>
</dbReference>
<feature type="transmembrane region" description="Helical" evidence="6">
    <location>
        <begin position="86"/>
        <end position="106"/>
    </location>
</feature>
<evidence type="ECO:0000256" key="4">
    <source>
        <dbReference type="ARBA" id="ARBA00023136"/>
    </source>
</evidence>
<feature type="domain" description="NADH:quinone oxidoreductase/Mrp antiporter transmembrane" evidence="7">
    <location>
        <begin position="135"/>
        <end position="435"/>
    </location>
</feature>
<dbReference type="InterPro" id="IPR001516">
    <property type="entry name" value="Proton_antipo_N"/>
</dbReference>
<feature type="transmembrane region" description="Helical" evidence="6">
    <location>
        <begin position="141"/>
        <end position="160"/>
    </location>
</feature>
<feature type="transmembrane region" description="Helical" evidence="6">
    <location>
        <begin position="395"/>
        <end position="417"/>
    </location>
</feature>
<gene>
    <name evidence="9" type="ORF">ACFSSE_03830</name>
</gene>
<comment type="subcellular location">
    <subcellularLocation>
        <location evidence="1">Endomembrane system</location>
        <topology evidence="1">Multi-pass membrane protein</topology>
    </subcellularLocation>
    <subcellularLocation>
        <location evidence="5">Membrane</location>
        <topology evidence="5">Multi-pass membrane protein</topology>
    </subcellularLocation>
</comment>
<feature type="domain" description="NADH-Ubiquinone oxidoreductase (complex I) chain 5 N-terminal" evidence="8">
    <location>
        <begin position="69"/>
        <end position="119"/>
    </location>
</feature>
<feature type="transmembrane region" description="Helical" evidence="6">
    <location>
        <begin position="494"/>
        <end position="513"/>
    </location>
</feature>
<name>A0ABW5TPY8_9SPHI</name>
<keyword evidence="4 6" id="KW-0472">Membrane</keyword>
<dbReference type="Pfam" id="PF00361">
    <property type="entry name" value="Proton_antipo_M"/>
    <property type="match status" value="1"/>
</dbReference>
<reference evidence="10" key="1">
    <citation type="journal article" date="2019" name="Int. J. Syst. Evol. Microbiol.">
        <title>The Global Catalogue of Microorganisms (GCM) 10K type strain sequencing project: providing services to taxonomists for standard genome sequencing and annotation.</title>
        <authorList>
            <consortium name="The Broad Institute Genomics Platform"/>
            <consortium name="The Broad Institute Genome Sequencing Center for Infectious Disease"/>
            <person name="Wu L."/>
            <person name="Ma J."/>
        </authorList>
    </citation>
    <scope>NUCLEOTIDE SEQUENCE [LARGE SCALE GENOMIC DNA]</scope>
    <source>
        <strain evidence="10">KCTC 42456</strain>
    </source>
</reference>
<feature type="transmembrane region" description="Helical" evidence="6">
    <location>
        <begin position="181"/>
        <end position="203"/>
    </location>
</feature>
<feature type="transmembrane region" description="Helical" evidence="6">
    <location>
        <begin position="223"/>
        <end position="244"/>
    </location>
</feature>
<dbReference type="InterPro" id="IPR001750">
    <property type="entry name" value="ND/Mrp_TM"/>
</dbReference>
<feature type="transmembrane region" description="Helical" evidence="6">
    <location>
        <begin position="437"/>
        <end position="459"/>
    </location>
</feature>
<feature type="transmembrane region" description="Helical" evidence="6">
    <location>
        <begin position="6"/>
        <end position="27"/>
    </location>
</feature>